<reference evidence="2 3" key="1">
    <citation type="submission" date="2020-08" db="EMBL/GenBank/DDBJ databases">
        <title>Sequencing the genomes of 1000 actinobacteria strains.</title>
        <authorList>
            <person name="Klenk H.-P."/>
        </authorList>
    </citation>
    <scope>NUCLEOTIDE SEQUENCE [LARGE SCALE GENOMIC DNA]</scope>
    <source>
        <strain evidence="2 3">DSM 43582</strain>
    </source>
</reference>
<dbReference type="SUPFAM" id="SSF53474">
    <property type="entry name" value="alpha/beta-Hydrolases"/>
    <property type="match status" value="1"/>
</dbReference>
<gene>
    <name evidence="2" type="ORF">BJY24_005707</name>
</gene>
<dbReference type="InterPro" id="IPR000639">
    <property type="entry name" value="Epox_hydrolase-like"/>
</dbReference>
<dbReference type="EMBL" id="JACHIT010000002">
    <property type="protein sequence ID" value="MBB5916795.1"/>
    <property type="molecule type" value="Genomic_DNA"/>
</dbReference>
<dbReference type="PRINTS" id="PR00412">
    <property type="entry name" value="EPOXHYDRLASE"/>
</dbReference>
<keyword evidence="3" id="KW-1185">Reference proteome</keyword>
<dbReference type="RefSeq" id="WP_040754014.1">
    <property type="nucleotide sequence ID" value="NZ_JACHIT010000002.1"/>
</dbReference>
<dbReference type="PRINTS" id="PR00111">
    <property type="entry name" value="ABHYDROLASE"/>
</dbReference>
<feature type="domain" description="AB hydrolase-1" evidence="1">
    <location>
        <begin position="15"/>
        <end position="262"/>
    </location>
</feature>
<protein>
    <submittedName>
        <fullName evidence="2">Pimeloyl-ACP methyl ester carboxylesterase</fullName>
    </submittedName>
</protein>
<dbReference type="InterPro" id="IPR050266">
    <property type="entry name" value="AB_hydrolase_sf"/>
</dbReference>
<dbReference type="Proteomes" id="UP000540412">
    <property type="component" value="Unassembled WGS sequence"/>
</dbReference>
<dbReference type="GO" id="GO:0003824">
    <property type="term" value="F:catalytic activity"/>
    <property type="evidence" value="ECO:0007669"/>
    <property type="project" value="InterPro"/>
</dbReference>
<evidence type="ECO:0000313" key="2">
    <source>
        <dbReference type="EMBL" id="MBB5916795.1"/>
    </source>
</evidence>
<organism evidence="2 3">
    <name type="scientific">Nocardia transvalensis</name>
    <dbReference type="NCBI Taxonomy" id="37333"/>
    <lineage>
        <taxon>Bacteria</taxon>
        <taxon>Bacillati</taxon>
        <taxon>Actinomycetota</taxon>
        <taxon>Actinomycetes</taxon>
        <taxon>Mycobacteriales</taxon>
        <taxon>Nocardiaceae</taxon>
        <taxon>Nocardia</taxon>
    </lineage>
</organism>
<proteinExistence type="predicted"/>
<comment type="caution">
    <text evidence="2">The sequence shown here is derived from an EMBL/GenBank/DDBJ whole genome shotgun (WGS) entry which is preliminary data.</text>
</comment>
<dbReference type="AlphaFoldDB" id="A0A7W9PJ08"/>
<dbReference type="InterPro" id="IPR029058">
    <property type="entry name" value="AB_hydrolase_fold"/>
</dbReference>
<dbReference type="Pfam" id="PF00561">
    <property type="entry name" value="Abhydrolase_1"/>
    <property type="match status" value="1"/>
</dbReference>
<dbReference type="Gene3D" id="3.40.50.1820">
    <property type="entry name" value="alpha/beta hydrolase"/>
    <property type="match status" value="1"/>
</dbReference>
<evidence type="ECO:0000259" key="1">
    <source>
        <dbReference type="Pfam" id="PF00561"/>
    </source>
</evidence>
<name>A0A7W9PJ08_9NOCA</name>
<dbReference type="GO" id="GO:0016020">
    <property type="term" value="C:membrane"/>
    <property type="evidence" value="ECO:0007669"/>
    <property type="project" value="TreeGrafter"/>
</dbReference>
<sequence>MLNIADIGDSSDACLLIHGHGGNWQYWLPTMSRLASRRRVIAVDLPGFGRSAPVPWRSAAFATTAATLARLCTHLGLDRVHLIGHSLGTLIACELAAAQPDLVTGVTLVNGPPLSAIEFARHPIRIARRHPQLARVALTDLATAGLPIPTLIRQQVAARPRLRDAAFATYMGRPPTRLPADLALKLLDGVGAPGYYQVPLLARHYDPHPAHTRIRCPVQLINGAQDPLVPDTDIARFCASGAPIHDNIRIEAAGHLVNLEKPTQFHHHLERFLTVTETRTR</sequence>
<dbReference type="PANTHER" id="PTHR43798:SF33">
    <property type="entry name" value="HYDROLASE, PUTATIVE (AFU_ORTHOLOGUE AFUA_2G14860)-RELATED"/>
    <property type="match status" value="1"/>
</dbReference>
<dbReference type="PANTHER" id="PTHR43798">
    <property type="entry name" value="MONOACYLGLYCEROL LIPASE"/>
    <property type="match status" value="1"/>
</dbReference>
<dbReference type="InterPro" id="IPR000073">
    <property type="entry name" value="AB_hydrolase_1"/>
</dbReference>
<evidence type="ECO:0000313" key="3">
    <source>
        <dbReference type="Proteomes" id="UP000540412"/>
    </source>
</evidence>
<accession>A0A7W9PJ08</accession>